<organism evidence="1 2">
    <name type="scientific">Lindgomyces ingoldianus</name>
    <dbReference type="NCBI Taxonomy" id="673940"/>
    <lineage>
        <taxon>Eukaryota</taxon>
        <taxon>Fungi</taxon>
        <taxon>Dikarya</taxon>
        <taxon>Ascomycota</taxon>
        <taxon>Pezizomycotina</taxon>
        <taxon>Dothideomycetes</taxon>
        <taxon>Pleosporomycetidae</taxon>
        <taxon>Pleosporales</taxon>
        <taxon>Lindgomycetaceae</taxon>
        <taxon>Lindgomyces</taxon>
    </lineage>
</organism>
<gene>
    <name evidence="1" type="ORF">BDR25DRAFT_271175</name>
</gene>
<accession>A0ACB6QD73</accession>
<protein>
    <submittedName>
        <fullName evidence="1">Uncharacterized protein</fullName>
    </submittedName>
</protein>
<proteinExistence type="predicted"/>
<dbReference type="EMBL" id="MU003533">
    <property type="protein sequence ID" value="KAF2464929.1"/>
    <property type="molecule type" value="Genomic_DNA"/>
</dbReference>
<keyword evidence="2" id="KW-1185">Reference proteome</keyword>
<comment type="caution">
    <text evidence="1">The sequence shown here is derived from an EMBL/GenBank/DDBJ whole genome shotgun (WGS) entry which is preliminary data.</text>
</comment>
<evidence type="ECO:0000313" key="2">
    <source>
        <dbReference type="Proteomes" id="UP000799755"/>
    </source>
</evidence>
<sequence>MSYNPNPPHGNPAGAQDMASNFSAMLARSMQPPQAEGAIAEAASTPPPAAGYGGVYNAPPPSQYHAALGPASVPQSQAVLPVDLPPQAFLTSAMLLDLVDKKITVLLRDETEFIGILRSYDQYGNLVLTEVVQRWSAANPEWENDNTLRKWLIADVRQPGVQIVRGENVMIAGTVDLDREDDPRQCAFGPEKLVKELATAQKAAKKVEKEKQAKKLRKAGIEPGFDLQ</sequence>
<name>A0ACB6QD73_9PLEO</name>
<reference evidence="1" key="1">
    <citation type="journal article" date="2020" name="Stud. Mycol.">
        <title>101 Dothideomycetes genomes: a test case for predicting lifestyles and emergence of pathogens.</title>
        <authorList>
            <person name="Haridas S."/>
            <person name="Albert R."/>
            <person name="Binder M."/>
            <person name="Bloem J."/>
            <person name="Labutti K."/>
            <person name="Salamov A."/>
            <person name="Andreopoulos B."/>
            <person name="Baker S."/>
            <person name="Barry K."/>
            <person name="Bills G."/>
            <person name="Bluhm B."/>
            <person name="Cannon C."/>
            <person name="Castanera R."/>
            <person name="Culley D."/>
            <person name="Daum C."/>
            <person name="Ezra D."/>
            <person name="Gonzalez J."/>
            <person name="Henrissat B."/>
            <person name="Kuo A."/>
            <person name="Liang C."/>
            <person name="Lipzen A."/>
            <person name="Lutzoni F."/>
            <person name="Magnuson J."/>
            <person name="Mondo S."/>
            <person name="Nolan M."/>
            <person name="Ohm R."/>
            <person name="Pangilinan J."/>
            <person name="Park H.-J."/>
            <person name="Ramirez L."/>
            <person name="Alfaro M."/>
            <person name="Sun H."/>
            <person name="Tritt A."/>
            <person name="Yoshinaga Y."/>
            <person name="Zwiers L.-H."/>
            <person name="Turgeon B."/>
            <person name="Goodwin S."/>
            <person name="Spatafora J."/>
            <person name="Crous P."/>
            <person name="Grigoriev I."/>
        </authorList>
    </citation>
    <scope>NUCLEOTIDE SEQUENCE</scope>
    <source>
        <strain evidence="1">ATCC 200398</strain>
    </source>
</reference>
<dbReference type="Proteomes" id="UP000799755">
    <property type="component" value="Unassembled WGS sequence"/>
</dbReference>
<evidence type="ECO:0000313" key="1">
    <source>
        <dbReference type="EMBL" id="KAF2464929.1"/>
    </source>
</evidence>